<evidence type="ECO:0000313" key="4">
    <source>
        <dbReference type="EMBL" id="GGT51534.1"/>
    </source>
</evidence>
<dbReference type="Proteomes" id="UP000629911">
    <property type="component" value="Unassembled WGS sequence"/>
</dbReference>
<dbReference type="InterPro" id="IPR016181">
    <property type="entry name" value="Acyl_CoA_acyltransferase"/>
</dbReference>
<dbReference type="RefSeq" id="WP_189364752.1">
    <property type="nucleotide sequence ID" value="NZ_BMTZ01000006.1"/>
</dbReference>
<accession>A0ABQ2TX67</accession>
<dbReference type="PROSITE" id="PS51186">
    <property type="entry name" value="GNAT"/>
    <property type="match status" value="1"/>
</dbReference>
<keyword evidence="5" id="KW-1185">Reference proteome</keyword>
<evidence type="ECO:0000256" key="2">
    <source>
        <dbReference type="ARBA" id="ARBA00023315"/>
    </source>
</evidence>
<evidence type="ECO:0000313" key="5">
    <source>
        <dbReference type="Proteomes" id="UP000629911"/>
    </source>
</evidence>
<dbReference type="SUPFAM" id="SSF55729">
    <property type="entry name" value="Acyl-CoA N-acyltransferases (Nat)"/>
    <property type="match status" value="1"/>
</dbReference>
<dbReference type="CDD" id="cd04301">
    <property type="entry name" value="NAT_SF"/>
    <property type="match status" value="1"/>
</dbReference>
<protein>
    <submittedName>
        <fullName evidence="4">Histone acetyltransferase</fullName>
    </submittedName>
</protein>
<feature type="domain" description="N-acetyltransferase" evidence="3">
    <location>
        <begin position="9"/>
        <end position="157"/>
    </location>
</feature>
<gene>
    <name evidence="4" type="ORF">GCM10010287_26950</name>
</gene>
<keyword evidence="1" id="KW-0808">Transferase</keyword>
<comment type="caution">
    <text evidence="4">The sequence shown here is derived from an EMBL/GenBank/DDBJ whole genome shotgun (WGS) entry which is preliminary data.</text>
</comment>
<evidence type="ECO:0000259" key="3">
    <source>
        <dbReference type="PROSITE" id="PS51186"/>
    </source>
</evidence>
<keyword evidence="2" id="KW-0012">Acyltransferase</keyword>
<dbReference type="EMBL" id="BMTZ01000006">
    <property type="protein sequence ID" value="GGT51534.1"/>
    <property type="molecule type" value="Genomic_DNA"/>
</dbReference>
<proteinExistence type="predicted"/>
<dbReference type="Gene3D" id="3.40.630.30">
    <property type="match status" value="1"/>
</dbReference>
<dbReference type="InterPro" id="IPR050832">
    <property type="entry name" value="Bact_Acetyltransf"/>
</dbReference>
<reference evidence="5" key="1">
    <citation type="journal article" date="2019" name="Int. J. Syst. Evol. Microbiol.">
        <title>The Global Catalogue of Microorganisms (GCM) 10K type strain sequencing project: providing services to taxonomists for standard genome sequencing and annotation.</title>
        <authorList>
            <consortium name="The Broad Institute Genomics Platform"/>
            <consortium name="The Broad Institute Genome Sequencing Center for Infectious Disease"/>
            <person name="Wu L."/>
            <person name="Ma J."/>
        </authorList>
    </citation>
    <scope>NUCLEOTIDE SEQUENCE [LARGE SCALE GENOMIC DNA]</scope>
    <source>
        <strain evidence="5">JCM 4422</strain>
    </source>
</reference>
<dbReference type="PANTHER" id="PTHR43877">
    <property type="entry name" value="AMINOALKYLPHOSPHONATE N-ACETYLTRANSFERASE-RELATED-RELATED"/>
    <property type="match status" value="1"/>
</dbReference>
<sequence length="159" mass="18092">MRAVKINDMVVRRAAGSDAAEVAEVWLRSFTAALPGVRRAHTDDEVRAWIREVVVPGQETWVATVDASVVAMMVREGDGLDQLYIDPAWQGRGIGGRLVDVAKERSPSGLTLWTFQVNEAARRFYERHGFVAEEWTDGLRNEEREPDVRYEWRPDRPGR</sequence>
<evidence type="ECO:0000256" key="1">
    <source>
        <dbReference type="ARBA" id="ARBA00022679"/>
    </source>
</evidence>
<dbReference type="Pfam" id="PF13508">
    <property type="entry name" value="Acetyltransf_7"/>
    <property type="match status" value="1"/>
</dbReference>
<organism evidence="4 5">
    <name type="scientific">Streptomyces variabilis</name>
    <dbReference type="NCBI Taxonomy" id="67372"/>
    <lineage>
        <taxon>Bacteria</taxon>
        <taxon>Bacillati</taxon>
        <taxon>Actinomycetota</taxon>
        <taxon>Actinomycetes</taxon>
        <taxon>Kitasatosporales</taxon>
        <taxon>Streptomycetaceae</taxon>
        <taxon>Streptomyces</taxon>
        <taxon>Streptomyces griseoincarnatus group</taxon>
    </lineage>
</organism>
<dbReference type="InterPro" id="IPR000182">
    <property type="entry name" value="GNAT_dom"/>
</dbReference>
<name>A0ABQ2TX67_9ACTN</name>